<dbReference type="AlphaFoldDB" id="F4RED0"/>
<dbReference type="OrthoDB" id="2506423at2759"/>
<keyword evidence="3" id="KW-1185">Reference proteome</keyword>
<name>F4RED0_MELLP</name>
<dbReference type="GeneID" id="18929712"/>
<evidence type="ECO:0000313" key="2">
    <source>
        <dbReference type="EMBL" id="EGG09070.1"/>
    </source>
</evidence>
<dbReference type="Proteomes" id="UP000001072">
    <property type="component" value="Unassembled WGS sequence"/>
</dbReference>
<evidence type="ECO:0000313" key="3">
    <source>
        <dbReference type="Proteomes" id="UP000001072"/>
    </source>
</evidence>
<evidence type="ECO:0000256" key="1">
    <source>
        <dbReference type="SAM" id="MobiDB-lite"/>
    </source>
</evidence>
<accession>F4RED0</accession>
<feature type="region of interest" description="Disordered" evidence="1">
    <location>
        <begin position="1"/>
        <end position="22"/>
    </location>
</feature>
<gene>
    <name evidence="2" type="ORF">MELLADRAFT_61301</name>
</gene>
<dbReference type="EMBL" id="GL883098">
    <property type="protein sequence ID" value="EGG09070.1"/>
    <property type="molecule type" value="Genomic_DNA"/>
</dbReference>
<dbReference type="VEuPathDB" id="FungiDB:MELLADRAFT_61301"/>
<dbReference type="InParanoid" id="F4RED0"/>
<dbReference type="RefSeq" id="XP_007407430.1">
    <property type="nucleotide sequence ID" value="XM_007407368.1"/>
</dbReference>
<sequence>MASPSHHNTLKRDIQSASPQRLKRRALTPEAFRAATVSAVEPMNLAGGEAKLSYLATGFNKPIEGSSNLKAALPFANGIKHSDTIVSNQIPTRFSVQKFRSTGSFWVARFTSIGEQRARQWVRQLVSLTLKVSKQTLDVDTMFLSYIADITSFSLTLNVHNKYYRSQAWNTGVLSSNENAGVQNVSFEAYHNRKEDFEAPNKSQ</sequence>
<dbReference type="KEGG" id="mlr:MELLADRAFT_61301"/>
<organism evidence="3">
    <name type="scientific">Melampsora larici-populina (strain 98AG31 / pathotype 3-4-7)</name>
    <name type="common">Poplar leaf rust fungus</name>
    <dbReference type="NCBI Taxonomy" id="747676"/>
    <lineage>
        <taxon>Eukaryota</taxon>
        <taxon>Fungi</taxon>
        <taxon>Dikarya</taxon>
        <taxon>Basidiomycota</taxon>
        <taxon>Pucciniomycotina</taxon>
        <taxon>Pucciniomycetes</taxon>
        <taxon>Pucciniales</taxon>
        <taxon>Melampsoraceae</taxon>
        <taxon>Melampsora</taxon>
    </lineage>
</organism>
<reference evidence="3" key="1">
    <citation type="journal article" date="2011" name="Proc. Natl. Acad. Sci. U.S.A.">
        <title>Obligate biotrophy features unraveled by the genomic analysis of rust fungi.</title>
        <authorList>
            <person name="Duplessis S."/>
            <person name="Cuomo C.A."/>
            <person name="Lin Y.-C."/>
            <person name="Aerts A."/>
            <person name="Tisserant E."/>
            <person name="Veneault-Fourrey C."/>
            <person name="Joly D.L."/>
            <person name="Hacquard S."/>
            <person name="Amselem J."/>
            <person name="Cantarel B.L."/>
            <person name="Chiu R."/>
            <person name="Coutinho P.M."/>
            <person name="Feau N."/>
            <person name="Field M."/>
            <person name="Frey P."/>
            <person name="Gelhaye E."/>
            <person name="Goldberg J."/>
            <person name="Grabherr M.G."/>
            <person name="Kodira C.D."/>
            <person name="Kohler A."/>
            <person name="Kuees U."/>
            <person name="Lindquist E.A."/>
            <person name="Lucas S.M."/>
            <person name="Mago R."/>
            <person name="Mauceli E."/>
            <person name="Morin E."/>
            <person name="Murat C."/>
            <person name="Pangilinan J.L."/>
            <person name="Park R."/>
            <person name="Pearson M."/>
            <person name="Quesneville H."/>
            <person name="Rouhier N."/>
            <person name="Sakthikumar S."/>
            <person name="Salamov A.A."/>
            <person name="Schmutz J."/>
            <person name="Selles B."/>
            <person name="Shapiro H."/>
            <person name="Tanguay P."/>
            <person name="Tuskan G.A."/>
            <person name="Henrissat B."/>
            <person name="Van de Peer Y."/>
            <person name="Rouze P."/>
            <person name="Ellis J.G."/>
            <person name="Dodds P.N."/>
            <person name="Schein J.E."/>
            <person name="Zhong S."/>
            <person name="Hamelin R.C."/>
            <person name="Grigoriev I.V."/>
            <person name="Szabo L.J."/>
            <person name="Martin F."/>
        </authorList>
    </citation>
    <scope>NUCLEOTIDE SEQUENCE [LARGE SCALE GENOMIC DNA]</scope>
    <source>
        <strain evidence="3">98AG31 / pathotype 3-4-7</strain>
    </source>
</reference>
<protein>
    <submittedName>
        <fullName evidence="2">Uncharacterized protein</fullName>
    </submittedName>
</protein>
<proteinExistence type="predicted"/>
<dbReference type="HOGENOM" id="CLU_1343520_0_0_1"/>